<sequence>MPKRRRHSLTTLPEDLLLQILILSGNPSLALVSRRAYLALGYATPAVHYRFLLALANGDEMLAMRLGLEYRFLSVRLLDQFQLRHNGYWVGTDLLRAWSLPVWLFSTLSSQDKLAAPTPQSPDGGDSGTSRPRKRKQPEDPPEQQLQRAERQPQRQQGRKGYREIYQERLEIVQRLLEWGVPADCRNSFPLIKSCQLGLVDMVRLLLSFNAKPDLNDNMALCLAATRGHYKIVKLLVKAGAPLESRVLRYAVQKQQWKVVNYLMKKGAVPDFETIKMYPQTAAGIS</sequence>
<keyword evidence="2" id="KW-1185">Reference proteome</keyword>
<reference evidence="1" key="1">
    <citation type="submission" date="2022-06" db="EMBL/GenBank/DDBJ databases">
        <title>Phylogenomic reconstructions and comparative analyses of Kickxellomycotina fungi.</title>
        <authorList>
            <person name="Reynolds N.K."/>
            <person name="Stajich J.E."/>
            <person name="Barry K."/>
            <person name="Grigoriev I.V."/>
            <person name="Crous P."/>
            <person name="Smith M.E."/>
        </authorList>
    </citation>
    <scope>NUCLEOTIDE SEQUENCE</scope>
    <source>
        <strain evidence="1">RSA 2271</strain>
    </source>
</reference>
<proteinExistence type="predicted"/>
<accession>A0ACC1HSS2</accession>
<gene>
    <name evidence="1" type="ORF">EV182_007144</name>
</gene>
<dbReference type="Proteomes" id="UP001145114">
    <property type="component" value="Unassembled WGS sequence"/>
</dbReference>
<comment type="caution">
    <text evidence="1">The sequence shown here is derived from an EMBL/GenBank/DDBJ whole genome shotgun (WGS) entry which is preliminary data.</text>
</comment>
<dbReference type="EMBL" id="JAMZIH010003212">
    <property type="protein sequence ID" value="KAJ1676974.1"/>
    <property type="molecule type" value="Genomic_DNA"/>
</dbReference>
<organism evidence="1 2">
    <name type="scientific">Spiromyces aspiralis</name>
    <dbReference type="NCBI Taxonomy" id="68401"/>
    <lineage>
        <taxon>Eukaryota</taxon>
        <taxon>Fungi</taxon>
        <taxon>Fungi incertae sedis</taxon>
        <taxon>Zoopagomycota</taxon>
        <taxon>Kickxellomycotina</taxon>
        <taxon>Kickxellomycetes</taxon>
        <taxon>Kickxellales</taxon>
        <taxon>Kickxellaceae</taxon>
        <taxon>Spiromyces</taxon>
    </lineage>
</organism>
<protein>
    <submittedName>
        <fullName evidence="1">Uncharacterized protein</fullName>
    </submittedName>
</protein>
<name>A0ACC1HSS2_9FUNG</name>
<evidence type="ECO:0000313" key="2">
    <source>
        <dbReference type="Proteomes" id="UP001145114"/>
    </source>
</evidence>
<evidence type="ECO:0000313" key="1">
    <source>
        <dbReference type="EMBL" id="KAJ1676974.1"/>
    </source>
</evidence>